<gene>
    <name evidence="1" type="ORF">GO816_00995</name>
</gene>
<evidence type="ECO:0000313" key="1">
    <source>
        <dbReference type="EMBL" id="MVN89692.1"/>
    </source>
</evidence>
<evidence type="ECO:0000313" key="2">
    <source>
        <dbReference type="Proteomes" id="UP000434850"/>
    </source>
</evidence>
<proteinExistence type="predicted"/>
<organism evidence="1 2">
    <name type="scientific">Mucilaginibacter aquatilis</name>
    <dbReference type="NCBI Taxonomy" id="1517760"/>
    <lineage>
        <taxon>Bacteria</taxon>
        <taxon>Pseudomonadati</taxon>
        <taxon>Bacteroidota</taxon>
        <taxon>Sphingobacteriia</taxon>
        <taxon>Sphingobacteriales</taxon>
        <taxon>Sphingobacteriaceae</taxon>
        <taxon>Mucilaginibacter</taxon>
    </lineage>
</organism>
<sequence>MNTKIINSLVLAICGILFWIIVADINGKWTGYVDYNGSLVPMAFNFKTEGEKLTGTTETPLGASAIEEGKVERDQINFKVDLNGSKAVFTGHTFADSINLKISYQGGEYQTTLKRTSGQ</sequence>
<dbReference type="Proteomes" id="UP000434850">
    <property type="component" value="Unassembled WGS sequence"/>
</dbReference>
<reference evidence="1 2" key="1">
    <citation type="submission" date="2019-12" db="EMBL/GenBank/DDBJ databases">
        <title>Mucilaginibacter sp. HME9299 genome sequencing and assembly.</title>
        <authorList>
            <person name="Kang H."/>
            <person name="Kim H."/>
            <person name="Joh K."/>
        </authorList>
    </citation>
    <scope>NUCLEOTIDE SEQUENCE [LARGE SCALE GENOMIC DNA]</scope>
    <source>
        <strain evidence="1 2">HME9299</strain>
    </source>
</reference>
<accession>A0A6I4I3H8</accession>
<evidence type="ECO:0008006" key="3">
    <source>
        <dbReference type="Google" id="ProtNLM"/>
    </source>
</evidence>
<protein>
    <recommendedName>
        <fullName evidence="3">Glycoside hydrolase</fullName>
    </recommendedName>
</protein>
<dbReference type="AlphaFoldDB" id="A0A6I4I3H8"/>
<keyword evidence="2" id="KW-1185">Reference proteome</keyword>
<dbReference type="RefSeq" id="WP_157539489.1">
    <property type="nucleotide sequence ID" value="NZ_WQLA01000001.1"/>
</dbReference>
<dbReference type="OrthoDB" id="796539at2"/>
<dbReference type="EMBL" id="WQLA01000001">
    <property type="protein sequence ID" value="MVN89692.1"/>
    <property type="molecule type" value="Genomic_DNA"/>
</dbReference>
<name>A0A6I4I3H8_9SPHI</name>
<comment type="caution">
    <text evidence="1">The sequence shown here is derived from an EMBL/GenBank/DDBJ whole genome shotgun (WGS) entry which is preliminary data.</text>
</comment>